<dbReference type="EMBL" id="LAHD01000151">
    <property type="protein sequence ID" value="PHJ95071.1"/>
    <property type="molecule type" value="Genomic_DNA"/>
</dbReference>
<dbReference type="RefSeq" id="WP_099076519.1">
    <property type="nucleotide sequence ID" value="NZ_LAHD01000151.1"/>
</dbReference>
<dbReference type="AlphaFoldDB" id="A0A9Q5Z5T5"/>
<protein>
    <submittedName>
        <fullName evidence="1">Uncharacterized protein</fullName>
    </submittedName>
</protein>
<organism evidence="1 2">
    <name type="scientific">Nostoc linckia z8</name>
    <dbReference type="NCBI Taxonomy" id="1628746"/>
    <lineage>
        <taxon>Bacteria</taxon>
        <taxon>Bacillati</taxon>
        <taxon>Cyanobacteriota</taxon>
        <taxon>Cyanophyceae</taxon>
        <taxon>Nostocales</taxon>
        <taxon>Nostocaceae</taxon>
        <taxon>Nostoc</taxon>
    </lineage>
</organism>
<name>A0A9Q5Z5T5_NOSLI</name>
<comment type="caution">
    <text evidence="1">The sequence shown here is derived from an EMBL/GenBank/DDBJ whole genome shotgun (WGS) entry which is preliminary data.</text>
</comment>
<dbReference type="GeneID" id="57098660"/>
<sequence length="160" mass="17738">MAISISRAGKLITDANGFVSATLATLEVQDTQDEQGRERSQLQFIFKVPTTKGESDKYLWTGLNVNAEKTYYPVDSDGVVSSTPEYNKLTQLLLSLGLISVKQLDSNDEIELDLETLIGQKFEFKVIPNKLKPSLSDIDLKNIRLVKEQPSKSLTVGTSK</sequence>
<accession>A0A9Q5Z5T5</accession>
<evidence type="ECO:0000313" key="1">
    <source>
        <dbReference type="EMBL" id="PHJ95071.1"/>
    </source>
</evidence>
<reference evidence="1 2" key="1">
    <citation type="submission" date="2015-02" db="EMBL/GenBank/DDBJ databases">
        <title>Nostoc linckia genome annotation.</title>
        <authorList>
            <person name="Zhou Z."/>
        </authorList>
    </citation>
    <scope>NUCLEOTIDE SEQUENCE [LARGE SCALE GENOMIC DNA]</scope>
    <source>
        <strain evidence="2">z8</strain>
    </source>
</reference>
<proteinExistence type="predicted"/>
<dbReference type="Proteomes" id="UP000222310">
    <property type="component" value="Unassembled WGS sequence"/>
</dbReference>
<evidence type="ECO:0000313" key="2">
    <source>
        <dbReference type="Proteomes" id="UP000222310"/>
    </source>
</evidence>
<gene>
    <name evidence="1" type="ORF">VF08_32670</name>
</gene>